<evidence type="ECO:0000313" key="2">
    <source>
        <dbReference type="Proteomes" id="UP000837857"/>
    </source>
</evidence>
<dbReference type="Proteomes" id="UP000837857">
    <property type="component" value="Chromosome 1"/>
</dbReference>
<proteinExistence type="predicted"/>
<keyword evidence="2" id="KW-1185">Reference proteome</keyword>
<organism evidence="1 2">
    <name type="scientific">Iphiclides podalirius</name>
    <name type="common">scarce swallowtail</name>
    <dbReference type="NCBI Taxonomy" id="110791"/>
    <lineage>
        <taxon>Eukaryota</taxon>
        <taxon>Metazoa</taxon>
        <taxon>Ecdysozoa</taxon>
        <taxon>Arthropoda</taxon>
        <taxon>Hexapoda</taxon>
        <taxon>Insecta</taxon>
        <taxon>Pterygota</taxon>
        <taxon>Neoptera</taxon>
        <taxon>Endopterygota</taxon>
        <taxon>Lepidoptera</taxon>
        <taxon>Glossata</taxon>
        <taxon>Ditrysia</taxon>
        <taxon>Papilionoidea</taxon>
        <taxon>Papilionidae</taxon>
        <taxon>Papilioninae</taxon>
        <taxon>Iphiclides</taxon>
    </lineage>
</organism>
<evidence type="ECO:0000313" key="1">
    <source>
        <dbReference type="EMBL" id="CAH2035293.1"/>
    </source>
</evidence>
<sequence length="84" mass="9413">MWGARATSAQATFLQRLPSENVFPMLGFCRGSMHVSLDSSRTHARCEMECDETASAALPDTRNARVIWCVVEMSCASENQWRSK</sequence>
<name>A0ABN8HTH7_9NEOP</name>
<accession>A0ABN8HTH7</accession>
<gene>
    <name evidence="1" type="ORF">IPOD504_LOCUS494</name>
</gene>
<feature type="non-terminal residue" evidence="1">
    <location>
        <position position="1"/>
    </location>
</feature>
<reference evidence="1" key="1">
    <citation type="submission" date="2022-03" db="EMBL/GenBank/DDBJ databases">
        <authorList>
            <person name="Martin H S."/>
        </authorList>
    </citation>
    <scope>NUCLEOTIDE SEQUENCE</scope>
</reference>
<protein>
    <submittedName>
        <fullName evidence="1">Uncharacterized protein</fullName>
    </submittedName>
</protein>
<dbReference type="EMBL" id="OW152813">
    <property type="protein sequence ID" value="CAH2035293.1"/>
    <property type="molecule type" value="Genomic_DNA"/>
</dbReference>